<organism evidence="1 2">
    <name type="scientific">Streptomyces maoxianensis</name>
    <dbReference type="NCBI Taxonomy" id="1459942"/>
    <lineage>
        <taxon>Bacteria</taxon>
        <taxon>Bacillati</taxon>
        <taxon>Actinomycetota</taxon>
        <taxon>Actinomycetes</taxon>
        <taxon>Kitasatosporales</taxon>
        <taxon>Streptomycetaceae</taxon>
        <taxon>Streptomyces</taxon>
    </lineage>
</organism>
<dbReference type="Proteomes" id="UP001595993">
    <property type="component" value="Unassembled WGS sequence"/>
</dbReference>
<sequence>MEDRQPISSEASLGREIFGPLGGIVELDAVASSGAQQRLQDVSVGDFVERHRSELDRILTAVRDIGDFHAETMAIVEELGWHREHEITAPSLLLWSGCIEAYSPSLDEPSAVQRMVDMGADLQLTNLMHALVGTASSRARNAEPTSELIVEVMSIAGALVGIRHERAVWDLFRMWRVAFLPHVLTPSSRSPEPTKANFRTYTQILAEILDPVEGA</sequence>
<comment type="caution">
    <text evidence="1">The sequence shown here is derived from an EMBL/GenBank/DDBJ whole genome shotgun (WGS) entry which is preliminary data.</text>
</comment>
<dbReference type="RefSeq" id="WP_381195395.1">
    <property type="nucleotide sequence ID" value="NZ_JBHSFE010000011.1"/>
</dbReference>
<dbReference type="EMBL" id="JBHSFE010000011">
    <property type="protein sequence ID" value="MFC4609082.1"/>
    <property type="molecule type" value="Genomic_DNA"/>
</dbReference>
<reference evidence="2" key="1">
    <citation type="journal article" date="2019" name="Int. J. Syst. Evol. Microbiol.">
        <title>The Global Catalogue of Microorganisms (GCM) 10K type strain sequencing project: providing services to taxonomists for standard genome sequencing and annotation.</title>
        <authorList>
            <consortium name="The Broad Institute Genomics Platform"/>
            <consortium name="The Broad Institute Genome Sequencing Center for Infectious Disease"/>
            <person name="Wu L."/>
            <person name="Ma J."/>
        </authorList>
    </citation>
    <scope>NUCLEOTIDE SEQUENCE [LARGE SCALE GENOMIC DNA]</scope>
    <source>
        <strain evidence="2">CGMCC 4.7139</strain>
    </source>
</reference>
<accession>A0ABV9G810</accession>
<name>A0ABV9G810_9ACTN</name>
<gene>
    <name evidence="1" type="ORF">ACFO9E_14845</name>
</gene>
<evidence type="ECO:0000313" key="2">
    <source>
        <dbReference type="Proteomes" id="UP001595993"/>
    </source>
</evidence>
<protein>
    <submittedName>
        <fullName evidence="1">Uncharacterized protein</fullName>
    </submittedName>
</protein>
<evidence type="ECO:0000313" key="1">
    <source>
        <dbReference type="EMBL" id="MFC4609082.1"/>
    </source>
</evidence>
<keyword evidence="2" id="KW-1185">Reference proteome</keyword>
<proteinExistence type="predicted"/>